<proteinExistence type="predicted"/>
<gene>
    <name evidence="2" type="ORF">PHYBLDRAFT_159322</name>
</gene>
<feature type="region of interest" description="Disordered" evidence="1">
    <location>
        <begin position="36"/>
        <end position="87"/>
    </location>
</feature>
<organism evidence="2 3">
    <name type="scientific">Phycomyces blakesleeanus (strain ATCC 8743b / DSM 1359 / FGSC 10004 / NBRC 33097 / NRRL 1555)</name>
    <dbReference type="NCBI Taxonomy" id="763407"/>
    <lineage>
        <taxon>Eukaryota</taxon>
        <taxon>Fungi</taxon>
        <taxon>Fungi incertae sedis</taxon>
        <taxon>Mucoromycota</taxon>
        <taxon>Mucoromycotina</taxon>
        <taxon>Mucoromycetes</taxon>
        <taxon>Mucorales</taxon>
        <taxon>Phycomycetaceae</taxon>
        <taxon>Phycomyces</taxon>
    </lineage>
</organism>
<evidence type="ECO:0000313" key="2">
    <source>
        <dbReference type="EMBL" id="OAD71661.1"/>
    </source>
</evidence>
<evidence type="ECO:0000256" key="1">
    <source>
        <dbReference type="SAM" id="MobiDB-lite"/>
    </source>
</evidence>
<sequence length="111" mass="12647">MTYDQFSQLCDRIQADPDSLEGKLALQWLQATSHNINDVQTDDEENDTRSMHPSLSVRSHPPPYSHANDLHEFPATNTPDEECVPYSQSIDTSPNHYIILLMAIVILYSFL</sequence>
<evidence type="ECO:0000313" key="3">
    <source>
        <dbReference type="Proteomes" id="UP000077315"/>
    </source>
</evidence>
<dbReference type="GeneID" id="28994872"/>
<dbReference type="OrthoDB" id="10610186at2759"/>
<dbReference type="Proteomes" id="UP000077315">
    <property type="component" value="Unassembled WGS sequence"/>
</dbReference>
<dbReference type="RefSeq" id="XP_018289701.1">
    <property type="nucleotide sequence ID" value="XM_018433966.1"/>
</dbReference>
<protein>
    <submittedName>
        <fullName evidence="2">Uncharacterized protein</fullName>
    </submittedName>
</protein>
<dbReference type="VEuPathDB" id="FungiDB:PHYBLDRAFT_159322"/>
<keyword evidence="3" id="KW-1185">Reference proteome</keyword>
<accession>A0A163A7W0</accession>
<dbReference type="AlphaFoldDB" id="A0A163A7W0"/>
<reference evidence="3" key="1">
    <citation type="submission" date="2015-06" db="EMBL/GenBank/DDBJ databases">
        <title>Expansion of signal transduction pathways in fungi by whole-genome duplication.</title>
        <authorList>
            <consortium name="DOE Joint Genome Institute"/>
            <person name="Corrochano L.M."/>
            <person name="Kuo A."/>
            <person name="Marcet-Houben M."/>
            <person name="Polaino S."/>
            <person name="Salamov A."/>
            <person name="Villalobos J.M."/>
            <person name="Alvarez M.I."/>
            <person name="Avalos J."/>
            <person name="Benito E.P."/>
            <person name="Benoit I."/>
            <person name="Burger G."/>
            <person name="Camino L.P."/>
            <person name="Canovas D."/>
            <person name="Cerda-Olmedo E."/>
            <person name="Cheng J.-F."/>
            <person name="Dominguez A."/>
            <person name="Elias M."/>
            <person name="Eslava A.P."/>
            <person name="Glaser F."/>
            <person name="Grimwood J."/>
            <person name="Gutierrez G."/>
            <person name="Heitman J."/>
            <person name="Henrissat B."/>
            <person name="Iturriaga E.A."/>
            <person name="Lang B.F."/>
            <person name="Lavin J.L."/>
            <person name="Lee S."/>
            <person name="Li W."/>
            <person name="Lindquist E."/>
            <person name="Lopez-Garcia S."/>
            <person name="Luque E.M."/>
            <person name="Marcos A.T."/>
            <person name="Martin J."/>
            <person name="McCluskey K."/>
            <person name="Medina H.R."/>
            <person name="Miralles-Duran A."/>
            <person name="Miyazaki A."/>
            <person name="Munoz-Torres E."/>
            <person name="Oguiza J.A."/>
            <person name="Ohm R."/>
            <person name="Olmedo M."/>
            <person name="Orejas M."/>
            <person name="Ortiz-Castellanos L."/>
            <person name="Pisabarro A.G."/>
            <person name="Rodriguez-Romero J."/>
            <person name="Ruiz-Herrera J."/>
            <person name="Ruiz-Vazquez R."/>
            <person name="Sanz C."/>
            <person name="Schackwitz W."/>
            <person name="Schmutz J."/>
            <person name="Shahriari M."/>
            <person name="Shelest E."/>
            <person name="Silva-Franco F."/>
            <person name="Soanes D."/>
            <person name="Syed K."/>
            <person name="Tagua V.G."/>
            <person name="Talbot N.J."/>
            <person name="Thon M."/>
            <person name="De vries R.P."/>
            <person name="Wiebenga A."/>
            <person name="Yadav J.S."/>
            <person name="Braun E.L."/>
            <person name="Baker S."/>
            <person name="Garre V."/>
            <person name="Horwitz B."/>
            <person name="Torres-Martinez S."/>
            <person name="Idnurm A."/>
            <person name="Herrera-Estrella A."/>
            <person name="Gabaldon T."/>
            <person name="Grigoriev I.V."/>
        </authorList>
    </citation>
    <scope>NUCLEOTIDE SEQUENCE [LARGE SCALE GENOMIC DNA]</scope>
    <source>
        <strain evidence="3">NRRL 1555(-)</strain>
    </source>
</reference>
<dbReference type="InParanoid" id="A0A163A7W0"/>
<dbReference type="EMBL" id="KV440985">
    <property type="protein sequence ID" value="OAD71661.1"/>
    <property type="molecule type" value="Genomic_DNA"/>
</dbReference>
<name>A0A163A7W0_PHYB8</name>